<dbReference type="Pfam" id="PF07980">
    <property type="entry name" value="SusD_RagB"/>
    <property type="match status" value="1"/>
</dbReference>
<dbReference type="Pfam" id="PF14322">
    <property type="entry name" value="SusD-like_3"/>
    <property type="match status" value="1"/>
</dbReference>
<evidence type="ECO:0000256" key="5">
    <source>
        <dbReference type="ARBA" id="ARBA00023237"/>
    </source>
</evidence>
<evidence type="ECO:0000313" key="8">
    <source>
        <dbReference type="EMBL" id="GAA4232674.1"/>
    </source>
</evidence>
<feature type="domain" description="RagB/SusD" evidence="6">
    <location>
        <begin position="367"/>
        <end position="489"/>
    </location>
</feature>
<sequence>MTNIKQLCKLSILTLLITCYNCSSFLEQEPGSQTSITEQLSSFEGIVTALNGAYSSLEENVRGERFAVYADLQSGNITFTPTETGSNIGQITPARNLENIYHFTDLATESDFSSFYNSSYDIINQSNLILEYVETLTNISETERNQIKAEALTIRAYAHFLLVNVYAQHYSFTTNASHTGIVYNKTTLTNGITYPARETVKNTYAFIIDDLINALDYYSDFVLLNGPTYSYFNKTNTQALLARVYIYKGDWQNAYDAANNVILNSGITLTPSENYISEWEKPDLPISEILLEFSIPRDTGGNVGGSMSSFFGFTSTSNYADYVASVDLINLYETNDLRSQLFLEENLSTLVDSELENVPYNFTKKFQDNPGYVGIRLSEMYLIRAEASLGLELFEDCKNDINIIRNRANATLLDSTDNLETALLLERRKELCFEGQYLFDLARNKKDLIKNQGCISTTCTLNYPSGKYILPIPESNLDLNENLTQNDTY</sequence>
<evidence type="ECO:0000313" key="9">
    <source>
        <dbReference type="Proteomes" id="UP001501496"/>
    </source>
</evidence>
<dbReference type="RefSeq" id="WP_344786791.1">
    <property type="nucleotide sequence ID" value="NZ_BAABCA010000002.1"/>
</dbReference>
<feature type="domain" description="SusD-like N-terminal" evidence="7">
    <location>
        <begin position="25"/>
        <end position="245"/>
    </location>
</feature>
<evidence type="ECO:0000256" key="3">
    <source>
        <dbReference type="ARBA" id="ARBA00022729"/>
    </source>
</evidence>
<comment type="similarity">
    <text evidence="2">Belongs to the SusD family.</text>
</comment>
<protein>
    <submittedName>
        <fullName evidence="8">RagB/SusD family nutrient uptake outer membrane protein</fullName>
    </submittedName>
</protein>
<dbReference type="EMBL" id="BAABCA010000002">
    <property type="protein sequence ID" value="GAA4232674.1"/>
    <property type="molecule type" value="Genomic_DNA"/>
</dbReference>
<evidence type="ECO:0000256" key="4">
    <source>
        <dbReference type="ARBA" id="ARBA00023136"/>
    </source>
</evidence>
<organism evidence="8 9">
    <name type="scientific">Postechiella marina</name>
    <dbReference type="NCBI Taxonomy" id="943941"/>
    <lineage>
        <taxon>Bacteria</taxon>
        <taxon>Pseudomonadati</taxon>
        <taxon>Bacteroidota</taxon>
        <taxon>Flavobacteriia</taxon>
        <taxon>Flavobacteriales</taxon>
        <taxon>Flavobacteriaceae</taxon>
        <taxon>Postechiella</taxon>
    </lineage>
</organism>
<comment type="caution">
    <text evidence="8">The sequence shown here is derived from an EMBL/GenBank/DDBJ whole genome shotgun (WGS) entry which is preliminary data.</text>
</comment>
<dbReference type="InterPro" id="IPR012944">
    <property type="entry name" value="SusD_RagB_dom"/>
</dbReference>
<dbReference type="Gene3D" id="1.25.40.900">
    <property type="match status" value="1"/>
</dbReference>
<dbReference type="Proteomes" id="UP001501496">
    <property type="component" value="Unassembled WGS sequence"/>
</dbReference>
<dbReference type="InterPro" id="IPR011990">
    <property type="entry name" value="TPR-like_helical_dom_sf"/>
</dbReference>
<dbReference type="SUPFAM" id="SSF48452">
    <property type="entry name" value="TPR-like"/>
    <property type="match status" value="1"/>
</dbReference>
<dbReference type="CDD" id="cd08977">
    <property type="entry name" value="SusD"/>
    <property type="match status" value="1"/>
</dbReference>
<dbReference type="Gene3D" id="2.20.20.130">
    <property type="match status" value="1"/>
</dbReference>
<dbReference type="Gene3D" id="1.25.40.390">
    <property type="match status" value="1"/>
</dbReference>
<proteinExistence type="inferred from homology"/>
<keyword evidence="5" id="KW-0998">Cell outer membrane</keyword>
<evidence type="ECO:0000259" key="7">
    <source>
        <dbReference type="Pfam" id="PF14322"/>
    </source>
</evidence>
<dbReference type="InterPro" id="IPR033985">
    <property type="entry name" value="SusD-like_N"/>
</dbReference>
<name>A0ABP8C2S5_9FLAO</name>
<reference evidence="9" key="1">
    <citation type="journal article" date="2019" name="Int. J. Syst. Evol. Microbiol.">
        <title>The Global Catalogue of Microorganisms (GCM) 10K type strain sequencing project: providing services to taxonomists for standard genome sequencing and annotation.</title>
        <authorList>
            <consortium name="The Broad Institute Genomics Platform"/>
            <consortium name="The Broad Institute Genome Sequencing Center for Infectious Disease"/>
            <person name="Wu L."/>
            <person name="Ma J."/>
        </authorList>
    </citation>
    <scope>NUCLEOTIDE SEQUENCE [LARGE SCALE GENOMIC DNA]</scope>
    <source>
        <strain evidence="9">JCM 17630</strain>
    </source>
</reference>
<evidence type="ECO:0000256" key="2">
    <source>
        <dbReference type="ARBA" id="ARBA00006275"/>
    </source>
</evidence>
<comment type="subcellular location">
    <subcellularLocation>
        <location evidence="1">Cell outer membrane</location>
    </subcellularLocation>
</comment>
<accession>A0ABP8C2S5</accession>
<gene>
    <name evidence="8" type="ORF">GCM10022291_07980</name>
</gene>
<evidence type="ECO:0000259" key="6">
    <source>
        <dbReference type="Pfam" id="PF07980"/>
    </source>
</evidence>
<keyword evidence="4" id="KW-0472">Membrane</keyword>
<keyword evidence="9" id="KW-1185">Reference proteome</keyword>
<keyword evidence="3" id="KW-0732">Signal</keyword>
<evidence type="ECO:0000256" key="1">
    <source>
        <dbReference type="ARBA" id="ARBA00004442"/>
    </source>
</evidence>